<protein>
    <submittedName>
        <fullName evidence="1">NADPH:quinone reductase</fullName>
    </submittedName>
</protein>
<organism evidence="1 2">
    <name type="scientific">Microbacterium suwonense</name>
    <dbReference type="NCBI Taxonomy" id="683047"/>
    <lineage>
        <taxon>Bacteria</taxon>
        <taxon>Bacillati</taxon>
        <taxon>Actinomycetota</taxon>
        <taxon>Actinomycetes</taxon>
        <taxon>Micrococcales</taxon>
        <taxon>Microbacteriaceae</taxon>
        <taxon>Microbacterium</taxon>
    </lineage>
</organism>
<dbReference type="InterPro" id="IPR036291">
    <property type="entry name" value="NAD(P)-bd_dom_sf"/>
</dbReference>
<dbReference type="EMBL" id="AP027728">
    <property type="protein sequence ID" value="BDZ38315.1"/>
    <property type="molecule type" value="Genomic_DNA"/>
</dbReference>
<reference evidence="2" key="1">
    <citation type="journal article" date="2019" name="Int. J. Syst. Evol. Microbiol.">
        <title>The Global Catalogue of Microorganisms (GCM) 10K type strain sequencing project: providing services to taxonomists for standard genome sequencing and annotation.</title>
        <authorList>
            <consortium name="The Broad Institute Genomics Platform"/>
            <consortium name="The Broad Institute Genome Sequencing Center for Infectious Disease"/>
            <person name="Wu L."/>
            <person name="Ma J."/>
        </authorList>
    </citation>
    <scope>NUCLEOTIDE SEQUENCE [LARGE SCALE GENOMIC DNA]</scope>
    <source>
        <strain evidence="2">NBRC 106310</strain>
    </source>
</reference>
<proteinExistence type="predicted"/>
<sequence>MYAAVLSAPDRLPVYQEHLEPVARREGEAVVEVLAAALHHVTRARATGAHYSTAAAFPLVPGIDAVVRDDAGDLRYAVLDDTAMGTFSERTVIELARSIPIPSNADPVQIAAAMNPAMSSWLALRSRITMAPGSRVLVIGATGNAGRMAVQLAKLLGASHVIAAGRDRGRLAPLQALGADELCTLDELDRAADADIVLDYIWGDPIANALIPMLTARRDRSTPLTWIQIGTVAGPTAAIPGAALRSSGLEIIGSGIGSVRARDILAALPSLAETLVSGAVEVRARAVPLAEVASAWTSTSEERIVFVP</sequence>
<dbReference type="InterPro" id="IPR011032">
    <property type="entry name" value="GroES-like_sf"/>
</dbReference>
<keyword evidence="2" id="KW-1185">Reference proteome</keyword>
<evidence type="ECO:0000313" key="1">
    <source>
        <dbReference type="EMBL" id="BDZ38315.1"/>
    </source>
</evidence>
<dbReference type="SUPFAM" id="SSF51735">
    <property type="entry name" value="NAD(P)-binding Rossmann-fold domains"/>
    <property type="match status" value="1"/>
</dbReference>
<dbReference type="RefSeq" id="WP_378760657.1">
    <property type="nucleotide sequence ID" value="NZ_JBHSLY010000001.1"/>
</dbReference>
<dbReference type="SUPFAM" id="SSF50129">
    <property type="entry name" value="GroES-like"/>
    <property type="match status" value="1"/>
</dbReference>
<name>A0ABN6X0V9_9MICO</name>
<accession>A0ABN6X0V9</accession>
<gene>
    <name evidence="1" type="ORF">GCM10025863_09290</name>
</gene>
<dbReference type="Gene3D" id="3.90.180.10">
    <property type="entry name" value="Medium-chain alcohol dehydrogenases, catalytic domain"/>
    <property type="match status" value="1"/>
</dbReference>
<dbReference type="PANTHER" id="PTHR43677">
    <property type="entry name" value="SHORT-CHAIN DEHYDROGENASE/REDUCTASE"/>
    <property type="match status" value="1"/>
</dbReference>
<dbReference type="InterPro" id="IPR051397">
    <property type="entry name" value="Zn-ADH-like_protein"/>
</dbReference>
<evidence type="ECO:0000313" key="2">
    <source>
        <dbReference type="Proteomes" id="UP001321543"/>
    </source>
</evidence>
<dbReference type="PANTHER" id="PTHR43677:SF11">
    <property type="entry name" value="ZINC-CONTAINING ALCOHOL DEHYDROGENASE"/>
    <property type="match status" value="1"/>
</dbReference>
<dbReference type="Proteomes" id="UP001321543">
    <property type="component" value="Chromosome"/>
</dbReference>